<dbReference type="EMBL" id="CAJVQC010043022">
    <property type="protein sequence ID" value="CAG8776610.1"/>
    <property type="molecule type" value="Genomic_DNA"/>
</dbReference>
<keyword evidence="2" id="KW-1185">Reference proteome</keyword>
<reference evidence="1" key="1">
    <citation type="submission" date="2021-06" db="EMBL/GenBank/DDBJ databases">
        <authorList>
            <person name="Kallberg Y."/>
            <person name="Tangrot J."/>
            <person name="Rosling A."/>
        </authorList>
    </citation>
    <scope>NUCLEOTIDE SEQUENCE</scope>
    <source>
        <strain evidence="1">MA461A</strain>
    </source>
</reference>
<sequence length="196" mass="21568">ISNQDLEGALALDFGKLKKVNASFNKLNWYSLPTILEELDFSHNNFETIDIDVFKLRRLNISYNRLGALAPALTPSFANSPFLTHLDCSNNLLTQLDLRSSSKNLIELKCWGNPITNLSLGEVSNLVLFDCLGVKFNNTLPTSTILTSTIYANNPVLLGSTIGLGVYSGISTLCWIILVSHITIEKASFISTILCI</sequence>
<dbReference type="Proteomes" id="UP000789920">
    <property type="component" value="Unassembled WGS sequence"/>
</dbReference>
<name>A0ACA9R4E5_9GLOM</name>
<evidence type="ECO:0000313" key="1">
    <source>
        <dbReference type="EMBL" id="CAG8776610.1"/>
    </source>
</evidence>
<feature type="non-terminal residue" evidence="1">
    <location>
        <position position="1"/>
    </location>
</feature>
<comment type="caution">
    <text evidence="1">The sequence shown here is derived from an EMBL/GenBank/DDBJ whole genome shotgun (WGS) entry which is preliminary data.</text>
</comment>
<accession>A0ACA9R4E5</accession>
<evidence type="ECO:0000313" key="2">
    <source>
        <dbReference type="Proteomes" id="UP000789920"/>
    </source>
</evidence>
<protein>
    <submittedName>
        <fullName evidence="1">11329_t:CDS:1</fullName>
    </submittedName>
</protein>
<feature type="non-terminal residue" evidence="1">
    <location>
        <position position="196"/>
    </location>
</feature>
<gene>
    <name evidence="1" type="ORF">RPERSI_LOCUS17029</name>
</gene>
<organism evidence="1 2">
    <name type="scientific">Racocetra persica</name>
    <dbReference type="NCBI Taxonomy" id="160502"/>
    <lineage>
        <taxon>Eukaryota</taxon>
        <taxon>Fungi</taxon>
        <taxon>Fungi incertae sedis</taxon>
        <taxon>Mucoromycota</taxon>
        <taxon>Glomeromycotina</taxon>
        <taxon>Glomeromycetes</taxon>
        <taxon>Diversisporales</taxon>
        <taxon>Gigasporaceae</taxon>
        <taxon>Racocetra</taxon>
    </lineage>
</organism>
<proteinExistence type="predicted"/>